<protein>
    <submittedName>
        <fullName evidence="1">Uncharacterized protein</fullName>
    </submittedName>
</protein>
<evidence type="ECO:0000313" key="2">
    <source>
        <dbReference type="Proteomes" id="UP000001631"/>
    </source>
</evidence>
<dbReference type="RefSeq" id="XP_045289343.1">
    <property type="nucleotide sequence ID" value="XM_045429448.1"/>
</dbReference>
<evidence type="ECO:0000313" key="1">
    <source>
        <dbReference type="EMBL" id="EEH08862.1"/>
    </source>
</evidence>
<dbReference type="InParanoid" id="C0NGC7"/>
<proteinExistence type="predicted"/>
<dbReference type="EMBL" id="GG663365">
    <property type="protein sequence ID" value="EEH08862.1"/>
    <property type="molecule type" value="Genomic_DNA"/>
</dbReference>
<dbReference type="AlphaFoldDB" id="C0NGC7"/>
<gene>
    <name evidence="1" type="ORF">HCBG_02399</name>
</gene>
<accession>C0NGC7</accession>
<name>C0NGC7_AJECG</name>
<dbReference type="VEuPathDB" id="FungiDB:I7I50_10708"/>
<keyword evidence="2" id="KW-1185">Reference proteome</keyword>
<dbReference type="HOGENOM" id="CLU_062040_0_0_1"/>
<dbReference type="Proteomes" id="UP000001631">
    <property type="component" value="Unassembled WGS sequence"/>
</dbReference>
<sequence length="362" mass="40826">MSAEPAERLRRRKVLFDIEAKVEKLQDHQLSASQLKNLKISVLPMVLDEKSDLKPTFFAACPSVPELDEFDLGEYPSAKTALQFDPSGDFVRPLDRAYALEDYLVHYTCRCENRKWLEGTPTPWSGGCVADYHPFKSLYQYSDPEFGALRLTDIAGKEHPHMKAVIYNNIEENEQEYFRGELLAILRLMFGQMKQRRFIQHMISPVLVFSLMGIQRARVIESYFDGENLILRSTGLYDFREKDVKGLKDFAGWWIGNPIGDTISSTGRAHLSIHTDGRIIVIAAASETRYIVGPVTRDPGSAERSETSPGKVYILHSSTAGTLHVPIEGPQRVTARRRPDGCERCAIHILLLGDGGRRQGAD</sequence>
<reference evidence="1" key="1">
    <citation type="submission" date="2009-02" db="EMBL/GenBank/DDBJ databases">
        <title>The Genome Sequence of Ajellomyces capsulatus strain G186AR.</title>
        <authorList>
            <consortium name="The Broad Institute Genome Sequencing Platform"/>
            <person name="Champion M."/>
            <person name="Cuomo C."/>
            <person name="Ma L.-J."/>
            <person name="Henn M.R."/>
            <person name="Sil A."/>
            <person name="Goldman B."/>
            <person name="Young S.K."/>
            <person name="Kodira C.D."/>
            <person name="Zeng Q."/>
            <person name="Koehrsen M."/>
            <person name="Alvarado L."/>
            <person name="Berlin A."/>
            <person name="Borenstein D."/>
            <person name="Chen Z."/>
            <person name="Engels R."/>
            <person name="Freedman E."/>
            <person name="Gellesch M."/>
            <person name="Goldberg J."/>
            <person name="Griggs A."/>
            <person name="Gujja S."/>
            <person name="Heiman D."/>
            <person name="Hepburn T."/>
            <person name="Howarth C."/>
            <person name="Jen D."/>
            <person name="Larson L."/>
            <person name="Lewis B."/>
            <person name="Mehta T."/>
            <person name="Park D."/>
            <person name="Pearson M."/>
            <person name="Roberts A."/>
            <person name="Saif S."/>
            <person name="Shea T."/>
            <person name="Shenoy N."/>
            <person name="Sisk P."/>
            <person name="Stolte C."/>
            <person name="Sykes S."/>
            <person name="Walk T."/>
            <person name="White J."/>
            <person name="Yandava C."/>
            <person name="Klein B."/>
            <person name="McEwen J.G."/>
            <person name="Puccia R."/>
            <person name="Goldman G.H."/>
            <person name="Felipe M.S."/>
            <person name="Nino-Vega G."/>
            <person name="San-Blas G."/>
            <person name="Taylor J."/>
            <person name="Mendoza L."/>
            <person name="Galagan J."/>
            <person name="Nusbaum C."/>
            <person name="Birren B."/>
        </authorList>
    </citation>
    <scope>NUCLEOTIDE SEQUENCE</scope>
    <source>
        <strain evidence="1">G186AR</strain>
    </source>
</reference>
<organism evidence="1 2">
    <name type="scientific">Ajellomyces capsulatus (strain G186AR / H82 / ATCC MYA-2454 / RMSCC 2432)</name>
    <name type="common">Darling's disease fungus</name>
    <name type="synonym">Histoplasma capsulatum</name>
    <dbReference type="NCBI Taxonomy" id="447093"/>
    <lineage>
        <taxon>Eukaryota</taxon>
        <taxon>Fungi</taxon>
        <taxon>Dikarya</taxon>
        <taxon>Ascomycota</taxon>
        <taxon>Pezizomycotina</taxon>
        <taxon>Eurotiomycetes</taxon>
        <taxon>Eurotiomycetidae</taxon>
        <taxon>Onygenales</taxon>
        <taxon>Ajellomycetaceae</taxon>
        <taxon>Histoplasma</taxon>
    </lineage>
</organism>
<dbReference type="GeneID" id="69035415"/>
<dbReference type="STRING" id="447093.C0NGC7"/>